<dbReference type="Gene3D" id="1.20.1560.10">
    <property type="entry name" value="ABC transporter type 1, transmembrane domain"/>
    <property type="match status" value="2"/>
</dbReference>
<dbReference type="AlphaFoldDB" id="A0A7L5BTM3"/>
<keyword evidence="4 5" id="KW-0472">Membrane</keyword>
<dbReference type="EMBL" id="CP049056">
    <property type="protein sequence ID" value="QIE55440.1"/>
    <property type="molecule type" value="Genomic_DNA"/>
</dbReference>
<dbReference type="RefSeq" id="WP_165097356.1">
    <property type="nucleotide sequence ID" value="NZ_CP049056.1"/>
</dbReference>
<protein>
    <submittedName>
        <fullName evidence="7">ABC transporter ATP-binding protein</fullName>
    </submittedName>
</protein>
<keyword evidence="7" id="KW-0067">ATP-binding</keyword>
<dbReference type="GO" id="GO:0005886">
    <property type="term" value="C:plasma membrane"/>
    <property type="evidence" value="ECO:0007669"/>
    <property type="project" value="UniProtKB-SubCell"/>
</dbReference>
<organism evidence="7 8">
    <name type="scientific">Pikeienuella piscinae</name>
    <dbReference type="NCBI Taxonomy" id="2748098"/>
    <lineage>
        <taxon>Bacteria</taxon>
        <taxon>Pseudomonadati</taxon>
        <taxon>Pseudomonadota</taxon>
        <taxon>Alphaproteobacteria</taxon>
        <taxon>Rhodobacterales</taxon>
        <taxon>Paracoccaceae</taxon>
        <taxon>Pikeienuella</taxon>
    </lineage>
</organism>
<dbReference type="PROSITE" id="PS50929">
    <property type="entry name" value="ABC_TM1F"/>
    <property type="match status" value="1"/>
</dbReference>
<feature type="domain" description="ABC transmembrane type-1" evidence="6">
    <location>
        <begin position="37"/>
        <end position="304"/>
    </location>
</feature>
<dbReference type="InterPro" id="IPR036640">
    <property type="entry name" value="ABC1_TM_sf"/>
</dbReference>
<evidence type="ECO:0000256" key="1">
    <source>
        <dbReference type="ARBA" id="ARBA00004651"/>
    </source>
</evidence>
<dbReference type="Proteomes" id="UP000503336">
    <property type="component" value="Chromosome"/>
</dbReference>
<accession>A0A7L5BTM3</accession>
<evidence type="ECO:0000313" key="8">
    <source>
        <dbReference type="Proteomes" id="UP000503336"/>
    </source>
</evidence>
<feature type="transmembrane region" description="Helical" evidence="5">
    <location>
        <begin position="72"/>
        <end position="90"/>
    </location>
</feature>
<keyword evidence="8" id="KW-1185">Reference proteome</keyword>
<dbReference type="GO" id="GO:0005524">
    <property type="term" value="F:ATP binding"/>
    <property type="evidence" value="ECO:0007669"/>
    <property type="project" value="UniProtKB-KW"/>
</dbReference>
<dbReference type="KEGG" id="hdh:G5B40_08205"/>
<sequence>MTARIRFRPRRIERSGDDSPASSLRTFVVRMTGCWQIVACGLSLVVTGLALAPIELQRRLIDDGVMKSDGGLVITLGLIYLGVILLHQASKFALAMLQSWMSESAIIYTRRHLWRLRGDEPSPNGEGRDIVNVLSIEVEALGGFAGAAPSQALANAAMLLGGLGYMFYVQPAVALCGLALLAPQAVLAPLMQRRLNRLISIQVRLKRRYAAAIGDEAPPDRKEMKIRTGHLFRNRMTFVLWKTMLKAGLNLLNAAAPVAVLVVGGLMVIAGQSTVGVIISFVGGFNRLAEPVRQLIAFYREAAEAGVRHDMVAEWMTSSSSSDR</sequence>
<evidence type="ECO:0000256" key="4">
    <source>
        <dbReference type="ARBA" id="ARBA00023136"/>
    </source>
</evidence>
<reference evidence="7 8" key="1">
    <citation type="submission" date="2020-02" db="EMBL/GenBank/DDBJ databases">
        <title>complete genome sequence of Rhodobacteraceae bacterium.</title>
        <authorList>
            <person name="Park J."/>
            <person name="Kim Y.-S."/>
            <person name="Kim K.-H."/>
        </authorList>
    </citation>
    <scope>NUCLEOTIDE SEQUENCE [LARGE SCALE GENOMIC DNA]</scope>
    <source>
        <strain evidence="7 8">RR4-56</strain>
    </source>
</reference>
<feature type="transmembrane region" description="Helical" evidence="5">
    <location>
        <begin position="168"/>
        <end position="190"/>
    </location>
</feature>
<proteinExistence type="predicted"/>
<feature type="transmembrane region" description="Helical" evidence="5">
    <location>
        <begin position="251"/>
        <end position="271"/>
    </location>
</feature>
<keyword evidence="7" id="KW-0547">Nucleotide-binding</keyword>
<gene>
    <name evidence="7" type="ORF">G5B40_08205</name>
</gene>
<evidence type="ECO:0000256" key="2">
    <source>
        <dbReference type="ARBA" id="ARBA00022692"/>
    </source>
</evidence>
<dbReference type="GO" id="GO:0140359">
    <property type="term" value="F:ABC-type transporter activity"/>
    <property type="evidence" value="ECO:0007669"/>
    <property type="project" value="InterPro"/>
</dbReference>
<evidence type="ECO:0000259" key="6">
    <source>
        <dbReference type="PROSITE" id="PS50929"/>
    </source>
</evidence>
<dbReference type="Pfam" id="PF00664">
    <property type="entry name" value="ABC_membrane"/>
    <property type="match status" value="1"/>
</dbReference>
<feature type="transmembrane region" description="Helical" evidence="5">
    <location>
        <begin position="27"/>
        <end position="51"/>
    </location>
</feature>
<evidence type="ECO:0000256" key="3">
    <source>
        <dbReference type="ARBA" id="ARBA00022989"/>
    </source>
</evidence>
<evidence type="ECO:0000313" key="7">
    <source>
        <dbReference type="EMBL" id="QIE55440.1"/>
    </source>
</evidence>
<dbReference type="SUPFAM" id="SSF90123">
    <property type="entry name" value="ABC transporter transmembrane region"/>
    <property type="match status" value="1"/>
</dbReference>
<keyword evidence="3 5" id="KW-1133">Transmembrane helix</keyword>
<comment type="subcellular location">
    <subcellularLocation>
        <location evidence="1">Cell membrane</location>
        <topology evidence="1">Multi-pass membrane protein</topology>
    </subcellularLocation>
</comment>
<evidence type="ECO:0000256" key="5">
    <source>
        <dbReference type="SAM" id="Phobius"/>
    </source>
</evidence>
<dbReference type="InterPro" id="IPR011527">
    <property type="entry name" value="ABC1_TM_dom"/>
</dbReference>
<keyword evidence="2 5" id="KW-0812">Transmembrane</keyword>
<name>A0A7L5BTM3_9RHOB</name>